<accession>A0AAU7GY64</accession>
<gene>
    <name evidence="1" type="ORF">Scarif_00030</name>
</gene>
<dbReference type="EMBL" id="PP750868">
    <property type="protein sequence ID" value="XBM95139.1"/>
    <property type="molecule type" value="Genomic_DNA"/>
</dbReference>
<organism evidence="1">
    <name type="scientific">Streptomyces phage Scarif</name>
    <dbReference type="NCBI Taxonomy" id="3158858"/>
    <lineage>
        <taxon>Viruses</taxon>
        <taxon>Duplodnaviria</taxon>
        <taxon>Heunggongvirae</taxon>
        <taxon>Uroviricota</taxon>
        <taxon>Caudoviricetes</taxon>
    </lineage>
</organism>
<name>A0AAU7GY64_9CAUD</name>
<protein>
    <submittedName>
        <fullName evidence="1">Uncharacterized protein</fullName>
    </submittedName>
</protein>
<sequence length="110" mass="12487">MRPLKEGTAVKKFNLKFPKTEQTPLEVELDRILKLMSQLDVTHPDYAVMADRLVQLYKLKEVDSKKRVSKDSMVAAATNLGGILLILNYEHAHVMTSKAVSFVVKNLKFN</sequence>
<proteinExistence type="predicted"/>
<reference evidence="1" key="1">
    <citation type="submission" date="2024-05" db="EMBL/GenBank/DDBJ databases">
        <title>Isolation and characterization of the new Streptomyces phages Kamino, Geonosis, Abafar and Scarif infecting a broad range of host species.</title>
        <authorList>
            <person name="Rackow B."/>
            <person name="Rolland C."/>
            <person name="Mohnen I."/>
            <person name="Wittmann J."/>
            <person name="Muesken M."/>
            <person name="Overmann J."/>
            <person name="Frunzke J."/>
        </authorList>
    </citation>
    <scope>NUCLEOTIDE SEQUENCE</scope>
</reference>
<evidence type="ECO:0000313" key="1">
    <source>
        <dbReference type="EMBL" id="XBM95139.1"/>
    </source>
</evidence>